<keyword evidence="1" id="KW-1133">Transmembrane helix</keyword>
<feature type="non-terminal residue" evidence="2">
    <location>
        <position position="94"/>
    </location>
</feature>
<protein>
    <submittedName>
        <fullName evidence="2">Uncharacterized protein</fullName>
    </submittedName>
</protein>
<dbReference type="EMBL" id="UINC01075887">
    <property type="protein sequence ID" value="SVC14516.1"/>
    <property type="molecule type" value="Genomic_DNA"/>
</dbReference>
<dbReference type="AlphaFoldDB" id="A0A382JRZ2"/>
<evidence type="ECO:0000313" key="2">
    <source>
        <dbReference type="EMBL" id="SVC14516.1"/>
    </source>
</evidence>
<sequence>MDWEPIVALAQIGTGIATLALASFLAAQIVLQRKALGRAHEDAERELALSSHALFQEHLHVRITNESLRQIYAKRDEGLDGLKTVDLDGVTTYF</sequence>
<evidence type="ECO:0000256" key="1">
    <source>
        <dbReference type="SAM" id="Phobius"/>
    </source>
</evidence>
<organism evidence="2">
    <name type="scientific">marine metagenome</name>
    <dbReference type="NCBI Taxonomy" id="408172"/>
    <lineage>
        <taxon>unclassified sequences</taxon>
        <taxon>metagenomes</taxon>
        <taxon>ecological metagenomes</taxon>
    </lineage>
</organism>
<keyword evidence="1" id="KW-0812">Transmembrane</keyword>
<accession>A0A382JRZ2</accession>
<gene>
    <name evidence="2" type="ORF">METZ01_LOCUS267370</name>
</gene>
<reference evidence="2" key="1">
    <citation type="submission" date="2018-05" db="EMBL/GenBank/DDBJ databases">
        <authorList>
            <person name="Lanie J.A."/>
            <person name="Ng W.-L."/>
            <person name="Kazmierczak K.M."/>
            <person name="Andrzejewski T.M."/>
            <person name="Davidsen T.M."/>
            <person name="Wayne K.J."/>
            <person name="Tettelin H."/>
            <person name="Glass J.I."/>
            <person name="Rusch D."/>
            <person name="Podicherti R."/>
            <person name="Tsui H.-C.T."/>
            <person name="Winkler M.E."/>
        </authorList>
    </citation>
    <scope>NUCLEOTIDE SEQUENCE</scope>
</reference>
<keyword evidence="1" id="KW-0472">Membrane</keyword>
<name>A0A382JRZ2_9ZZZZ</name>
<proteinExistence type="predicted"/>
<feature type="transmembrane region" description="Helical" evidence="1">
    <location>
        <begin position="6"/>
        <end position="31"/>
    </location>
</feature>